<dbReference type="InterPro" id="IPR002126">
    <property type="entry name" value="Cadherin-like_dom"/>
</dbReference>
<keyword evidence="1" id="KW-0812">Transmembrane</keyword>
<feature type="domain" description="Cadherin" evidence="4">
    <location>
        <begin position="691"/>
        <end position="782"/>
    </location>
</feature>
<keyword evidence="2" id="KW-1133">Transmembrane helix</keyword>
<evidence type="ECO:0000256" key="1">
    <source>
        <dbReference type="ARBA" id="ARBA00022692"/>
    </source>
</evidence>
<feature type="region of interest" description="Disordered" evidence="3">
    <location>
        <begin position="2759"/>
        <end position="2802"/>
    </location>
</feature>
<feature type="domain" description="Cadherin" evidence="4">
    <location>
        <begin position="378"/>
        <end position="475"/>
    </location>
</feature>
<keyword evidence="6" id="KW-1185">Reference proteome</keyword>
<evidence type="ECO:0000259" key="4">
    <source>
        <dbReference type="PROSITE" id="PS50268"/>
    </source>
</evidence>
<dbReference type="KEGG" id="mff:MFFC18_22730"/>
<dbReference type="EMBL" id="CP042912">
    <property type="protein sequence ID" value="QEG22393.1"/>
    <property type="molecule type" value="Genomic_DNA"/>
</dbReference>
<protein>
    <submittedName>
        <fullName evidence="5">Cadherin domain protein</fullName>
    </submittedName>
</protein>
<organism evidence="5 6">
    <name type="scientific">Mariniblastus fucicola</name>
    <dbReference type="NCBI Taxonomy" id="980251"/>
    <lineage>
        <taxon>Bacteria</taxon>
        <taxon>Pseudomonadati</taxon>
        <taxon>Planctomycetota</taxon>
        <taxon>Planctomycetia</taxon>
        <taxon>Pirellulales</taxon>
        <taxon>Pirellulaceae</taxon>
        <taxon>Mariniblastus</taxon>
    </lineage>
</organism>
<reference evidence="5 6" key="1">
    <citation type="submission" date="2019-08" db="EMBL/GenBank/DDBJ databases">
        <title>Deep-cultivation of Planctomycetes and their phenomic and genomic characterization uncovers novel biology.</title>
        <authorList>
            <person name="Wiegand S."/>
            <person name="Jogler M."/>
            <person name="Boedeker C."/>
            <person name="Pinto D."/>
            <person name="Vollmers J."/>
            <person name="Rivas-Marin E."/>
            <person name="Kohn T."/>
            <person name="Peeters S.H."/>
            <person name="Heuer A."/>
            <person name="Rast P."/>
            <person name="Oberbeckmann S."/>
            <person name="Bunk B."/>
            <person name="Jeske O."/>
            <person name="Meyerdierks A."/>
            <person name="Storesund J.E."/>
            <person name="Kallscheuer N."/>
            <person name="Luecker S."/>
            <person name="Lage O.M."/>
            <person name="Pohl T."/>
            <person name="Merkel B.J."/>
            <person name="Hornburger P."/>
            <person name="Mueller R.-W."/>
            <person name="Bruemmer F."/>
            <person name="Labrenz M."/>
            <person name="Spormann A.M."/>
            <person name="Op den Camp H."/>
            <person name="Overmann J."/>
            <person name="Amann R."/>
            <person name="Jetten M.S.M."/>
            <person name="Mascher T."/>
            <person name="Medema M.H."/>
            <person name="Devos D.P."/>
            <person name="Kaster A.-K."/>
            <person name="Ovreas L."/>
            <person name="Rohde M."/>
            <person name="Galperin M.Y."/>
            <person name="Jogler C."/>
        </authorList>
    </citation>
    <scope>NUCLEOTIDE SEQUENCE [LARGE SCALE GENOMIC DNA]</scope>
    <source>
        <strain evidence="5 6">FC18</strain>
    </source>
</reference>
<dbReference type="SMART" id="SM00112">
    <property type="entry name" value="CA"/>
    <property type="match status" value="8"/>
</dbReference>
<feature type="domain" description="Cadherin" evidence="4">
    <location>
        <begin position="1712"/>
        <end position="1804"/>
    </location>
</feature>
<dbReference type="RefSeq" id="WP_075081508.1">
    <property type="nucleotide sequence ID" value="NZ_CP042912.1"/>
</dbReference>
<dbReference type="Gene3D" id="2.60.40.60">
    <property type="entry name" value="Cadherins"/>
    <property type="match status" value="8"/>
</dbReference>
<dbReference type="PROSITE" id="PS50268">
    <property type="entry name" value="CADHERIN_2"/>
    <property type="match status" value="13"/>
</dbReference>
<evidence type="ECO:0000256" key="2">
    <source>
        <dbReference type="ARBA" id="ARBA00022989"/>
    </source>
</evidence>
<dbReference type="GO" id="GO:0007156">
    <property type="term" value="P:homophilic cell adhesion via plasma membrane adhesion molecules"/>
    <property type="evidence" value="ECO:0007669"/>
    <property type="project" value="InterPro"/>
</dbReference>
<dbReference type="PANTHER" id="PTHR24026">
    <property type="entry name" value="FAT ATYPICAL CADHERIN-RELATED"/>
    <property type="match status" value="1"/>
</dbReference>
<feature type="domain" description="Cadherin" evidence="4">
    <location>
        <begin position="1406"/>
        <end position="1499"/>
    </location>
</feature>
<evidence type="ECO:0000313" key="5">
    <source>
        <dbReference type="EMBL" id="QEG22393.1"/>
    </source>
</evidence>
<dbReference type="SUPFAM" id="SSF141072">
    <property type="entry name" value="CalX-like"/>
    <property type="match status" value="1"/>
</dbReference>
<feature type="domain" description="Cadherin" evidence="4">
    <location>
        <begin position="1915"/>
        <end position="2010"/>
    </location>
</feature>
<evidence type="ECO:0000313" key="6">
    <source>
        <dbReference type="Proteomes" id="UP000322214"/>
    </source>
</evidence>
<feature type="domain" description="Cadherin" evidence="4">
    <location>
        <begin position="886"/>
        <end position="986"/>
    </location>
</feature>
<sequence length="2802" mass="295065" precursor="true">MNKKLAKLLAAVRGSSPESLGDDECANDLSAYELEARVLYSATPLELVEQAPEAVDLGEPTENAVPQFQMAAMSATYTEFDLLISTVGNASGSTDNFDDSEAEKLSDPNLALGSSTDGTMTSFFDLRSNGFTDPLDDVRLRGLHFVQHDFTLGTGADSFDLQYGDLVFGTSGNGVLTGNTTSVATDDDLYLFRPAAPGDFTSGEFYYLIDNPLPVSFGGLTLVDKPGGIDMPNGDHFDQGTFMLGGTVLGFDAISYFAPDTTGEGTTSGTSGLVALGVTASISLNQPVDALQVIQSNVTIGGMDFEEGDIFFSLAYADSAVGSPSVSVQAQDVGLLRFDSGSGAEGFMVIDGSDLALTTADESINAIALQPTNTSPIEISIDNLQVDENTPTSSGLSIGALSAIDWEGGPFTFEVVGTSPFSIASGNQLVVTGVNLDYETTSSYTVTVRVTDSGSLSYETELTISVNDVNEAPAVQLQNVIPSIPENTTAQTKVADIVIVDDALGSETLSLAGIDAGKFEIVGSEIFLRANAGVDFETNPDLEFTVRVDDTSIGTTFDGFVDHVFALTDINEAPSIALDNVVPAVFENHDTSARTKVADIVVTDDGLGSETLSVAGSDSGLFEVIGTELFLRAGVALDFESKPLLSITVRVDDPSIGSTIEDSVSFSLGVADSNEAPSIFLDNVYSSLPEDTDTSSRIKVADILISDDALGDENFLLSGSDASKFEVVGLELFLSAGVSLDFETLPILNVRVEVDDPDIGTGIEGFSDFTLPVSDVNEAPTVALLNTVDVLPENFDTTARTKVADIQVTDDALGSESFALSGTDASLFEVLGTELYLRAGVSLDFEFDTTLEVTVEVDDATLGSTYEDSVAFSLSVQDVNEAPAVTLTNKVFSVPEGNSAQTKIADITVSDDALGSETLGLSGTDAALFEIIGSELYLRSGAILDYETQPSLSVIVTVDDATLGVTIEDSDSHVVNVTDVNEAPSIAVTGTVSTLPEDTDTTSRIKVADITIIDDALGSETITLSGPDASLFEVVGNELFLRAGASLDFETKSSLFVTLDIDDPSIGSTSEDSIDFLLPISDVNEAPTVTLLNTITLLDENSEFLNDLKVADIQINDDALGSETLTLSGTDSNLFEIVGSELFLKSGTTLDFETNPTLDVTIEVDDATIGITFEDSAAHVINVVDVNEAPSIQLTNRITDLDENTTVQTKIADIVITDDALGSETLVIDGTDANLFEIIGTELFLKAGQTIDFESRASLSVTVRVDDPTIGTSNEDSDFFSFDINDVNEAPSVSLSNSVLLIDENSNMSTRVKMADILVSDDALGSETLSLSGADSSDFEIIGNELFLRAGTTIDFETKTTFDVTIEVDDATLGSGSEDSTNFTLTVNDINEAPTISLPNSVIDRPETVDTSSAIKVTDIVITDDAMGTETLSLSGTDSAMFEIVGNELFLRAGTGLDFESNPQLNVTVSIDDPGIGTSAEDSADFTLNVLDVNEAPAVTLTNKLASVPEDTTAQTKVADIVVADDALGSENLTLSGLDASLFEIVGFELFLRATSGLDFESDFDLDVTVSVDDPTIGSNAEDSDSMILSVTDVNEAPSIALHNTISTIGEDADTSNPIKVADIQIIDDALGTETLSLSGVDSHLFEIIGTELFLKSGVTLDFEAQSQLNVTVEIDDSMLGTSFEDSFSLTIGVADTNEPPVVALTNAVNLIAENTISQTKIADIVVTDDGSGSQTLSVAGSDSAYFEIIGNELFLRANQRIDFETQSSLNISVAVDDPSIGTGAESQADHVILVTDVNEAPSVTLTNQVLVIAENTDTSGPTKVADIVVEDDALGSETISLSGVDSGNFEIIGSELFLKSGVDLDFESQASLNVVVAVDDSTLGSGIEDSVAFTLSVSDQNEAPAIALTNTVGSLPENFDTSSPTKIADIQIADDALGTETLSLSGRDTSLFEIIGTELFLKSNVSLDFESLADLQVTVEVDDPTIGSGVEDTASHVLSVLDVNELPAVTLVNKRAGVPEDTTSRTKIADIVITDDALGSESLSLSGADASLFEIVGTELFLRSGSSLDHETTATLEVTVSVDDPSIGSGTEDSDSHTLDVTDVNEAPVVANPIADIVATEDDSDLTLDLSNVFTDVDLDTLNLTLSNNSDPTIASAQIVGNSLVIDLLDDQFGDFTLDIVADDGEFSALDQFTVRVVSENDAPTLLGNGILPDVFRDSDPAGESVRDFADALFSDIDGDTLSGIAVIQNNATLAEGQWQYFDSTGDMWQNIGLSNEAAAVAISADTIVRFLPAAGFAGSPTPLEFVAIDSSYSGSFSGASTVQIDVSTAGGTTPYSLDSANLEIEVKQFGISITPTSSLVTTESGGTATFEVVLLGAPAGIVSVSVSSSDVSEGITSTMQLQFTPDDWSQPQTVTVTGVDERIDDGNQTYSINLSAADSSDLKYENLETEQVVLTNVDDDSAGIVVSTTQLFTSENGVEDEFVVRLNSQPTADVLVDLSVSDTAEAFLSATSILFTPDNWNTPQSISVTGENDFEDDGDTEFTISVTASSIDDAKFNALSPVSINASNLEFVGATVDNPNPFEAGTDVISKPAEESTDEADATTQLLLVPPPSADRNVVYDNARKAGSLINFQSKVLADLDLGDRFEANQYYRDIDSTDLFDDVYAEAKKLAMESAQLVREDDEAELQDLWSELDTLDNRIRNEAALPQIAVGTIASIASIFTAGYLAWLIRGGQLLLGLLSQLPAWTSLDMLAVLSKPEEESDEETESLETIISKPDDSDPQPLADEEQSKTQTASKAR</sequence>
<keyword evidence="2" id="KW-0472">Membrane</keyword>
<name>A0A5B9PID5_9BACT</name>
<feature type="domain" description="Cadherin" evidence="4">
    <location>
        <begin position="1812"/>
        <end position="1907"/>
    </location>
</feature>
<dbReference type="InterPro" id="IPR015919">
    <property type="entry name" value="Cadherin-like_sf"/>
</dbReference>
<dbReference type="PANTHER" id="PTHR24026:SF126">
    <property type="entry name" value="PROTOCADHERIN FAT 4"/>
    <property type="match status" value="1"/>
</dbReference>
<proteinExistence type="predicted"/>
<dbReference type="InterPro" id="IPR038081">
    <property type="entry name" value="CalX-like_sf"/>
</dbReference>
<feature type="domain" description="Cadherin" evidence="4">
    <location>
        <begin position="1500"/>
        <end position="1600"/>
    </location>
</feature>
<feature type="domain" description="Cadherin" evidence="4">
    <location>
        <begin position="791"/>
        <end position="885"/>
    </location>
</feature>
<feature type="domain" description="Cadherin" evidence="4">
    <location>
        <begin position="1608"/>
        <end position="1703"/>
    </location>
</feature>
<gene>
    <name evidence="5" type="ORF">MFFC18_22730</name>
</gene>
<evidence type="ECO:0000256" key="3">
    <source>
        <dbReference type="SAM" id="MobiDB-lite"/>
    </source>
</evidence>
<dbReference type="GO" id="GO:0005886">
    <property type="term" value="C:plasma membrane"/>
    <property type="evidence" value="ECO:0007669"/>
    <property type="project" value="UniProtKB-SubCell"/>
</dbReference>
<dbReference type="CDD" id="cd11304">
    <property type="entry name" value="Cadherin_repeat"/>
    <property type="match status" value="4"/>
</dbReference>
<feature type="domain" description="Cadherin" evidence="4">
    <location>
        <begin position="1302"/>
        <end position="1396"/>
    </location>
</feature>
<dbReference type="SUPFAM" id="SSF49313">
    <property type="entry name" value="Cadherin-like"/>
    <property type="match status" value="2"/>
</dbReference>
<dbReference type="STRING" id="980251.GCA_001642875_00034"/>
<dbReference type="Proteomes" id="UP000322214">
    <property type="component" value="Chromosome"/>
</dbReference>
<feature type="domain" description="Cadherin" evidence="4">
    <location>
        <begin position="2011"/>
        <end position="2111"/>
    </location>
</feature>
<dbReference type="OrthoDB" id="254354at2"/>
<accession>A0A5B9PID5</accession>
<feature type="domain" description="Cadherin" evidence="4">
    <location>
        <begin position="1124"/>
        <end position="1192"/>
    </location>
</feature>
<dbReference type="GO" id="GO:0005509">
    <property type="term" value="F:calcium ion binding"/>
    <property type="evidence" value="ECO:0007669"/>
    <property type="project" value="InterPro"/>
</dbReference>